<dbReference type="InterPro" id="IPR011051">
    <property type="entry name" value="RmlC_Cupin_sf"/>
</dbReference>
<proteinExistence type="predicted"/>
<protein>
    <recommendedName>
        <fullName evidence="3">Cupin</fullName>
    </recommendedName>
</protein>
<organism evidence="1 2">
    <name type="scientific">Candidatus Corynebacterium faecigallinarum</name>
    <dbReference type="NCBI Taxonomy" id="2838528"/>
    <lineage>
        <taxon>Bacteria</taxon>
        <taxon>Bacillati</taxon>
        <taxon>Actinomycetota</taxon>
        <taxon>Actinomycetes</taxon>
        <taxon>Mycobacteriales</taxon>
        <taxon>Corynebacteriaceae</taxon>
        <taxon>Corynebacterium</taxon>
    </lineage>
</organism>
<gene>
    <name evidence="1" type="ORF">H9751_01535</name>
</gene>
<evidence type="ECO:0000313" key="2">
    <source>
        <dbReference type="Proteomes" id="UP000823858"/>
    </source>
</evidence>
<reference evidence="1" key="1">
    <citation type="journal article" date="2021" name="PeerJ">
        <title>Extensive microbial diversity within the chicken gut microbiome revealed by metagenomics and culture.</title>
        <authorList>
            <person name="Gilroy R."/>
            <person name="Ravi A."/>
            <person name="Getino M."/>
            <person name="Pursley I."/>
            <person name="Horton D.L."/>
            <person name="Alikhan N.F."/>
            <person name="Baker D."/>
            <person name="Gharbi K."/>
            <person name="Hall N."/>
            <person name="Watson M."/>
            <person name="Adriaenssens E.M."/>
            <person name="Foster-Nyarko E."/>
            <person name="Jarju S."/>
            <person name="Secka A."/>
            <person name="Antonio M."/>
            <person name="Oren A."/>
            <person name="Chaudhuri R.R."/>
            <person name="La Ragione R."/>
            <person name="Hildebrand F."/>
            <person name="Pallen M.J."/>
        </authorList>
    </citation>
    <scope>NUCLEOTIDE SEQUENCE</scope>
    <source>
        <strain evidence="1">ChiHjej13B12-4958</strain>
    </source>
</reference>
<comment type="caution">
    <text evidence="1">The sequence shown here is derived from an EMBL/GenBank/DDBJ whole genome shotgun (WGS) entry which is preliminary data.</text>
</comment>
<accession>A0A9D2QCU8</accession>
<evidence type="ECO:0008006" key="3">
    <source>
        <dbReference type="Google" id="ProtNLM"/>
    </source>
</evidence>
<reference evidence="1" key="2">
    <citation type="submission" date="2021-04" db="EMBL/GenBank/DDBJ databases">
        <authorList>
            <person name="Gilroy R."/>
        </authorList>
    </citation>
    <scope>NUCLEOTIDE SEQUENCE</scope>
    <source>
        <strain evidence="1">ChiHjej13B12-4958</strain>
    </source>
</reference>
<dbReference type="InterPro" id="IPR014710">
    <property type="entry name" value="RmlC-like_jellyroll"/>
</dbReference>
<dbReference type="SUPFAM" id="SSF51182">
    <property type="entry name" value="RmlC-like cupins"/>
    <property type="match status" value="1"/>
</dbReference>
<dbReference type="Proteomes" id="UP000823858">
    <property type="component" value="Unassembled WGS sequence"/>
</dbReference>
<dbReference type="AlphaFoldDB" id="A0A9D2QCU8"/>
<sequence length="119" mass="12580">MADWTYIDGLADAHPGIEKTNYEIPRTDIKQAKPEVDLRGVTDGARVIRLAFRDGDVMPDHHAAAPILIMGQTGTVDISVEGADAPVTVTPGTGLHIGAKITHSLTALESATVTLLVLD</sequence>
<dbReference type="Gene3D" id="2.60.120.10">
    <property type="entry name" value="Jelly Rolls"/>
    <property type="match status" value="1"/>
</dbReference>
<name>A0A9D2QCU8_9CORY</name>
<dbReference type="EMBL" id="DWVP01000003">
    <property type="protein sequence ID" value="HJC84235.1"/>
    <property type="molecule type" value="Genomic_DNA"/>
</dbReference>
<evidence type="ECO:0000313" key="1">
    <source>
        <dbReference type="EMBL" id="HJC84235.1"/>
    </source>
</evidence>